<dbReference type="KEGG" id="cyc:PCC7424_5537"/>
<evidence type="ECO:0000256" key="1">
    <source>
        <dbReference type="SAM" id="Phobius"/>
    </source>
</evidence>
<keyword evidence="1" id="KW-0812">Transmembrane</keyword>
<sequence length="76" mass="8676">MFLALLAIIFTFVAFIAPTSAPYQYEQWNSTIIATFWGINITQLFFIRLQIAAIGLSLTGVLVAIAWFSWWFNGRL</sequence>
<dbReference type="RefSeq" id="WP_012599609.1">
    <property type="nucleotide sequence ID" value="NC_011737.1"/>
</dbReference>
<gene>
    <name evidence="2" type="ordered locus">PCC7424_5537</name>
</gene>
<keyword evidence="2" id="KW-0614">Plasmid</keyword>
<accession>B7KMT2</accession>
<proteinExistence type="predicted"/>
<dbReference type="EMBL" id="CP001293">
    <property type="protein sequence ID" value="ACK74104.1"/>
    <property type="molecule type" value="Genomic_DNA"/>
</dbReference>
<dbReference type="AlphaFoldDB" id="B7KMT2"/>
<organism evidence="2 3">
    <name type="scientific">Gloeothece citriformis (strain PCC 7424)</name>
    <name type="common">Cyanothece sp. (strain PCC 7424)</name>
    <dbReference type="NCBI Taxonomy" id="65393"/>
    <lineage>
        <taxon>Bacteria</taxon>
        <taxon>Bacillati</taxon>
        <taxon>Cyanobacteriota</taxon>
        <taxon>Cyanophyceae</taxon>
        <taxon>Oscillatoriophycideae</taxon>
        <taxon>Chroococcales</taxon>
        <taxon>Aphanothecaceae</taxon>
        <taxon>Gloeothece</taxon>
        <taxon>Gloeothece citriformis</taxon>
    </lineage>
</organism>
<reference evidence="3" key="1">
    <citation type="journal article" date="2011" name="MBio">
        <title>Novel metabolic attributes of the genus Cyanothece, comprising a group of unicellular nitrogen-fixing Cyanobacteria.</title>
        <authorList>
            <person name="Bandyopadhyay A."/>
            <person name="Elvitigala T."/>
            <person name="Welsh E."/>
            <person name="Stockel J."/>
            <person name="Liberton M."/>
            <person name="Min H."/>
            <person name="Sherman L.A."/>
            <person name="Pakrasi H.B."/>
        </authorList>
    </citation>
    <scope>NUCLEOTIDE SEQUENCE [LARGE SCALE GENOMIC DNA]</scope>
    <source>
        <strain evidence="3">PCC 7424</strain>
        <plasmid evidence="3">pP742402</plasmid>
    </source>
</reference>
<keyword evidence="3" id="KW-1185">Reference proteome</keyword>
<keyword evidence="1" id="KW-0472">Membrane</keyword>
<evidence type="ECO:0000313" key="2">
    <source>
        <dbReference type="EMBL" id="ACK74104.1"/>
    </source>
</evidence>
<feature type="transmembrane region" description="Helical" evidence="1">
    <location>
        <begin position="53"/>
        <end position="72"/>
    </location>
</feature>
<dbReference type="HOGENOM" id="CLU_2648436_0_0_3"/>
<dbReference type="Proteomes" id="UP000002384">
    <property type="component" value="Plasmid pP742402"/>
</dbReference>
<evidence type="ECO:0000313" key="3">
    <source>
        <dbReference type="Proteomes" id="UP000002384"/>
    </source>
</evidence>
<keyword evidence="1" id="KW-1133">Transmembrane helix</keyword>
<geneLocation type="plasmid" evidence="2 3">
    <name>pP742402</name>
</geneLocation>
<protein>
    <submittedName>
        <fullName evidence="2">Uncharacterized protein</fullName>
    </submittedName>
</protein>
<name>B7KMT2_GLOC7</name>